<sequence length="399" mass="43768">MLLLPIGPDFFDGNNPVRIPPPLGSAGATEPQRSIFEDEGGRESDSQQITENGEDEFRDEEEASGSDRECDSTPPLPKFIYPVRLNDTPVQIAAREQLYAYLKHKYRPTWATVPDSVTATTGKRLREETTSARPDRTVRFGPIEKDLVSGKVQEEGRDRTGQRGDETASIFTYSGAISFSAIFVWCGFQTGNFAQVSLAIARIIESFYTNPRTNISILTTLPKPDQSSLCSLSAFVLGLATFGRLGDRIGTHKRGWLFVGTLIQALLTLASALTFWALDSEARVGDNVLYFFGVACLSASLGVQGIMARRLNTQFSTTIVLTAVFVELVTDPTLFQVTRPVRSRDQKWFAVASLFLGVVVGRLILGQLGTALTIGVGVLIRVGIAFSWLWVPATRVHLP</sequence>
<feature type="region of interest" description="Disordered" evidence="1">
    <location>
        <begin position="11"/>
        <end position="76"/>
    </location>
</feature>
<feature type="compositionally biased region" description="Acidic residues" evidence="1">
    <location>
        <begin position="52"/>
        <end position="64"/>
    </location>
</feature>
<proteinExistence type="predicted"/>
<feature type="transmembrane region" description="Helical" evidence="2">
    <location>
        <begin position="288"/>
        <end position="307"/>
    </location>
</feature>
<dbReference type="Proteomes" id="UP001140091">
    <property type="component" value="Unassembled WGS sequence"/>
</dbReference>
<feature type="compositionally biased region" description="Basic and acidic residues" evidence="1">
    <location>
        <begin position="35"/>
        <end position="45"/>
    </location>
</feature>
<evidence type="ECO:0000256" key="1">
    <source>
        <dbReference type="SAM" id="MobiDB-lite"/>
    </source>
</evidence>
<feature type="non-terminal residue" evidence="3">
    <location>
        <position position="1"/>
    </location>
</feature>
<keyword evidence="2" id="KW-0472">Membrane</keyword>
<accession>A0A9W8J1Q3</accession>
<feature type="transmembrane region" description="Helical" evidence="2">
    <location>
        <begin position="255"/>
        <end position="276"/>
    </location>
</feature>
<keyword evidence="4" id="KW-1185">Reference proteome</keyword>
<evidence type="ECO:0000313" key="3">
    <source>
        <dbReference type="EMBL" id="KAJ2926697.1"/>
    </source>
</evidence>
<protein>
    <submittedName>
        <fullName evidence="3">Uncharacterized protein</fullName>
    </submittedName>
</protein>
<comment type="caution">
    <text evidence="3">The sequence shown here is derived from an EMBL/GenBank/DDBJ whole genome shotgun (WGS) entry which is preliminary data.</text>
</comment>
<dbReference type="InterPro" id="IPR010699">
    <property type="entry name" value="DUF1275"/>
</dbReference>
<feature type="transmembrane region" description="Helical" evidence="2">
    <location>
        <begin position="348"/>
        <end position="365"/>
    </location>
</feature>
<dbReference type="EMBL" id="JANBPK010001049">
    <property type="protein sequence ID" value="KAJ2926697.1"/>
    <property type="molecule type" value="Genomic_DNA"/>
</dbReference>
<reference evidence="3" key="1">
    <citation type="submission" date="2022-06" db="EMBL/GenBank/DDBJ databases">
        <title>Genome Sequence of Candolleomyces eurysporus.</title>
        <authorList>
            <person name="Buettner E."/>
        </authorList>
    </citation>
    <scope>NUCLEOTIDE SEQUENCE</scope>
    <source>
        <strain evidence="3">VTCC 930004</strain>
    </source>
</reference>
<organism evidence="3 4">
    <name type="scientific">Candolleomyces eurysporus</name>
    <dbReference type="NCBI Taxonomy" id="2828524"/>
    <lineage>
        <taxon>Eukaryota</taxon>
        <taxon>Fungi</taxon>
        <taxon>Dikarya</taxon>
        <taxon>Basidiomycota</taxon>
        <taxon>Agaricomycotina</taxon>
        <taxon>Agaricomycetes</taxon>
        <taxon>Agaricomycetidae</taxon>
        <taxon>Agaricales</taxon>
        <taxon>Agaricineae</taxon>
        <taxon>Psathyrellaceae</taxon>
        <taxon>Candolleomyces</taxon>
    </lineage>
</organism>
<keyword evidence="2" id="KW-0812">Transmembrane</keyword>
<feature type="transmembrane region" description="Helical" evidence="2">
    <location>
        <begin position="371"/>
        <end position="391"/>
    </location>
</feature>
<dbReference type="Pfam" id="PF06912">
    <property type="entry name" value="DUF1275"/>
    <property type="match status" value="1"/>
</dbReference>
<evidence type="ECO:0000313" key="4">
    <source>
        <dbReference type="Proteomes" id="UP001140091"/>
    </source>
</evidence>
<gene>
    <name evidence="3" type="ORF">H1R20_g10417</name>
</gene>
<dbReference type="OrthoDB" id="5288586at2759"/>
<dbReference type="PANTHER" id="PTHR37488:SF2">
    <property type="entry name" value="DUF1275 DOMAIN-CONTAINING PROTEIN"/>
    <property type="match status" value="1"/>
</dbReference>
<dbReference type="AlphaFoldDB" id="A0A9W8J1Q3"/>
<name>A0A9W8J1Q3_9AGAR</name>
<evidence type="ECO:0000256" key="2">
    <source>
        <dbReference type="SAM" id="Phobius"/>
    </source>
</evidence>
<keyword evidence="2" id="KW-1133">Transmembrane helix</keyword>
<dbReference type="PANTHER" id="PTHR37488">
    <property type="entry name" value="DUF1275 DOMAIN-CONTAINING PROTEIN"/>
    <property type="match status" value="1"/>
</dbReference>